<dbReference type="EMBL" id="SISK01000001">
    <property type="protein sequence ID" value="TBN43707.1"/>
    <property type="molecule type" value="Genomic_DNA"/>
</dbReference>
<reference evidence="1 2" key="1">
    <citation type="submission" date="2019-02" db="EMBL/GenBank/DDBJ databases">
        <title>Paracoccus subflavus sp. nov., isolated from marine sediment of the Pacific Ocean.</title>
        <authorList>
            <person name="Zhang G."/>
        </authorList>
    </citation>
    <scope>NUCLEOTIDE SEQUENCE [LARGE SCALE GENOMIC DNA]</scope>
    <source>
        <strain evidence="1 2">GY0581</strain>
    </source>
</reference>
<gene>
    <name evidence="1" type="ORF">EYE42_00775</name>
</gene>
<accession>A0A4Q9G4S0</accession>
<name>A0A4Q9G4S0_9RHOB</name>
<dbReference type="InterPro" id="IPR021251">
    <property type="entry name" value="DUF2793"/>
</dbReference>
<comment type="caution">
    <text evidence="1">The sequence shown here is derived from an EMBL/GenBank/DDBJ whole genome shotgun (WGS) entry which is preliminary data.</text>
</comment>
<dbReference type="OrthoDB" id="564699at2"/>
<protein>
    <submittedName>
        <fullName evidence="1">DUF2793 domain-containing protein</fullName>
    </submittedName>
</protein>
<sequence length="236" mass="24652">MSTETARLQLPLLQSAQAQKHVTVNEALMRLDGMANIVLESTSTLNPPEAVIEGQCWGVPLDASGAWARRSGKIAIGANGGWIFVDPTRGLRAFVADTGLQAIHTGQGWFHGGSTLGATGAGLAHGMADDEVTVGTGTVFDTRIAIPANAMVIGAVARVTQTLTGSLQSWRLGSPGSDNRFGQGLGKAAGSWARGMLGTPMTYYSDSTLIMTAEGGMFDGGNVKLAVHWMELRLPD</sequence>
<dbReference type="RefSeq" id="WP_130989408.1">
    <property type="nucleotide sequence ID" value="NZ_SISK01000001.1"/>
</dbReference>
<dbReference type="Proteomes" id="UP000293520">
    <property type="component" value="Unassembled WGS sequence"/>
</dbReference>
<keyword evidence="2" id="KW-1185">Reference proteome</keyword>
<evidence type="ECO:0000313" key="1">
    <source>
        <dbReference type="EMBL" id="TBN43707.1"/>
    </source>
</evidence>
<evidence type="ECO:0000313" key="2">
    <source>
        <dbReference type="Proteomes" id="UP000293520"/>
    </source>
</evidence>
<proteinExistence type="predicted"/>
<dbReference type="AlphaFoldDB" id="A0A4Q9G4S0"/>
<dbReference type="Pfam" id="PF10983">
    <property type="entry name" value="DUF2793"/>
    <property type="match status" value="1"/>
</dbReference>
<organism evidence="1 2">
    <name type="scientific">Paracoccus subflavus</name>
    <dbReference type="NCBI Taxonomy" id="2528244"/>
    <lineage>
        <taxon>Bacteria</taxon>
        <taxon>Pseudomonadati</taxon>
        <taxon>Pseudomonadota</taxon>
        <taxon>Alphaproteobacteria</taxon>
        <taxon>Rhodobacterales</taxon>
        <taxon>Paracoccaceae</taxon>
        <taxon>Paracoccus</taxon>
    </lineage>
</organism>